<comment type="caution">
    <text evidence="3">The sequence shown here is derived from an EMBL/GenBank/DDBJ whole genome shotgun (WGS) entry which is preliminary data.</text>
</comment>
<evidence type="ECO:0000256" key="2">
    <source>
        <dbReference type="SAM" id="SignalP"/>
    </source>
</evidence>
<name>A0A6M0QVT2_9RHOB</name>
<protein>
    <submittedName>
        <fullName evidence="3">Uncharacterized protein</fullName>
    </submittedName>
</protein>
<proteinExistence type="predicted"/>
<feature type="region of interest" description="Disordered" evidence="1">
    <location>
        <begin position="30"/>
        <end position="157"/>
    </location>
</feature>
<dbReference type="EMBL" id="JAAIVJ010000006">
    <property type="protein sequence ID" value="NEY90964.1"/>
    <property type="molecule type" value="Genomic_DNA"/>
</dbReference>
<feature type="region of interest" description="Disordered" evidence="1">
    <location>
        <begin position="181"/>
        <end position="219"/>
    </location>
</feature>
<feature type="chain" id="PRO_5027084550" evidence="2">
    <location>
        <begin position="31"/>
        <end position="219"/>
    </location>
</feature>
<dbReference type="RefSeq" id="WP_164625921.1">
    <property type="nucleotide sequence ID" value="NZ_JAAIVJ010000006.1"/>
</dbReference>
<evidence type="ECO:0000313" key="3">
    <source>
        <dbReference type="EMBL" id="NEY90964.1"/>
    </source>
</evidence>
<keyword evidence="4" id="KW-1185">Reference proteome</keyword>
<organism evidence="3 4">
    <name type="scientific">Tabrizicola oligotrophica</name>
    <dbReference type="NCBI Taxonomy" id="2710650"/>
    <lineage>
        <taxon>Bacteria</taxon>
        <taxon>Pseudomonadati</taxon>
        <taxon>Pseudomonadota</taxon>
        <taxon>Alphaproteobacteria</taxon>
        <taxon>Rhodobacterales</taxon>
        <taxon>Paracoccaceae</taxon>
        <taxon>Tabrizicola</taxon>
    </lineage>
</organism>
<accession>A0A6M0QVT2</accession>
<sequence>MASDFLVRRLLRQAGVSVLAGLLLSTAASAGGFTEPVGEPDPVSIDVEAGEPEVSIDPVDPIDSEADETGAEPDDGGYVDGGEEDYTDGDEGDYVDEGSDGEEYWDGDESDDPAEDGTYEDGTYEDGDGTVEEGFEDDPDGEVTDPECAECSGVPEISIDPIEMTGEPLEHVADVEVTYTAGPVRGTEPNQRGEVAGSAGDPEVGRDGGTYWTKRQLTN</sequence>
<feature type="compositionally biased region" description="Acidic residues" evidence="1">
    <location>
        <begin position="60"/>
        <end position="148"/>
    </location>
</feature>
<reference evidence="3 4" key="1">
    <citation type="submission" date="2020-02" db="EMBL/GenBank/DDBJ databases">
        <authorList>
            <person name="Chen W.-M."/>
        </authorList>
    </citation>
    <scope>NUCLEOTIDE SEQUENCE [LARGE SCALE GENOMIC DNA]</scope>
    <source>
        <strain evidence="3 4">KMS-5</strain>
    </source>
</reference>
<keyword evidence="2" id="KW-0732">Signal</keyword>
<dbReference type="AlphaFoldDB" id="A0A6M0QVT2"/>
<evidence type="ECO:0000313" key="4">
    <source>
        <dbReference type="Proteomes" id="UP000477782"/>
    </source>
</evidence>
<dbReference type="Proteomes" id="UP000477782">
    <property type="component" value="Unassembled WGS sequence"/>
</dbReference>
<gene>
    <name evidence="3" type="ORF">G4Z14_11715</name>
</gene>
<feature type="signal peptide" evidence="2">
    <location>
        <begin position="1"/>
        <end position="30"/>
    </location>
</feature>
<evidence type="ECO:0000256" key="1">
    <source>
        <dbReference type="SAM" id="MobiDB-lite"/>
    </source>
</evidence>